<evidence type="ECO:0000313" key="3">
    <source>
        <dbReference type="EMBL" id="KAK4119849.1"/>
    </source>
</evidence>
<protein>
    <submittedName>
        <fullName evidence="3">Uncharacterized protein</fullName>
    </submittedName>
</protein>
<dbReference type="RefSeq" id="XP_062643622.1">
    <property type="nucleotide sequence ID" value="XM_062793805.1"/>
</dbReference>
<evidence type="ECO:0000313" key="4">
    <source>
        <dbReference type="Proteomes" id="UP001302602"/>
    </source>
</evidence>
<gene>
    <name evidence="3" type="ORF">N657DRAFT_649809</name>
</gene>
<organism evidence="3 4">
    <name type="scientific">Parathielavia appendiculata</name>
    <dbReference type="NCBI Taxonomy" id="2587402"/>
    <lineage>
        <taxon>Eukaryota</taxon>
        <taxon>Fungi</taxon>
        <taxon>Dikarya</taxon>
        <taxon>Ascomycota</taxon>
        <taxon>Pezizomycotina</taxon>
        <taxon>Sordariomycetes</taxon>
        <taxon>Sordariomycetidae</taxon>
        <taxon>Sordariales</taxon>
        <taxon>Chaetomiaceae</taxon>
        <taxon>Parathielavia</taxon>
    </lineage>
</organism>
<feature type="compositionally biased region" description="Polar residues" evidence="2">
    <location>
        <begin position="193"/>
        <end position="206"/>
    </location>
</feature>
<dbReference type="Gene3D" id="1.10.287.1490">
    <property type="match status" value="1"/>
</dbReference>
<keyword evidence="4" id="KW-1185">Reference proteome</keyword>
<accession>A0AAN6TSW1</accession>
<name>A0AAN6TSW1_9PEZI</name>
<evidence type="ECO:0000256" key="1">
    <source>
        <dbReference type="SAM" id="Coils"/>
    </source>
</evidence>
<reference evidence="3" key="1">
    <citation type="journal article" date="2023" name="Mol. Phylogenet. Evol.">
        <title>Genome-scale phylogeny and comparative genomics of the fungal order Sordariales.</title>
        <authorList>
            <person name="Hensen N."/>
            <person name="Bonometti L."/>
            <person name="Westerberg I."/>
            <person name="Brannstrom I.O."/>
            <person name="Guillou S."/>
            <person name="Cros-Aarteil S."/>
            <person name="Calhoun S."/>
            <person name="Haridas S."/>
            <person name="Kuo A."/>
            <person name="Mondo S."/>
            <person name="Pangilinan J."/>
            <person name="Riley R."/>
            <person name="LaButti K."/>
            <person name="Andreopoulos B."/>
            <person name="Lipzen A."/>
            <person name="Chen C."/>
            <person name="Yan M."/>
            <person name="Daum C."/>
            <person name="Ng V."/>
            <person name="Clum A."/>
            <person name="Steindorff A."/>
            <person name="Ohm R.A."/>
            <person name="Martin F."/>
            <person name="Silar P."/>
            <person name="Natvig D.O."/>
            <person name="Lalanne C."/>
            <person name="Gautier V."/>
            <person name="Ament-Velasquez S.L."/>
            <person name="Kruys A."/>
            <person name="Hutchinson M.I."/>
            <person name="Powell A.J."/>
            <person name="Barry K."/>
            <person name="Miller A.N."/>
            <person name="Grigoriev I.V."/>
            <person name="Debuchy R."/>
            <person name="Gladieux P."/>
            <person name="Hiltunen Thoren M."/>
            <person name="Johannesson H."/>
        </authorList>
    </citation>
    <scope>NUCLEOTIDE SEQUENCE</scope>
    <source>
        <strain evidence="3">CBS 731.68</strain>
    </source>
</reference>
<keyword evidence="1" id="KW-0175">Coiled coil</keyword>
<dbReference type="Proteomes" id="UP001302602">
    <property type="component" value="Unassembled WGS sequence"/>
</dbReference>
<dbReference type="EMBL" id="MU853244">
    <property type="protein sequence ID" value="KAK4119849.1"/>
    <property type="molecule type" value="Genomic_DNA"/>
</dbReference>
<feature type="region of interest" description="Disordered" evidence="2">
    <location>
        <begin position="185"/>
        <end position="209"/>
    </location>
</feature>
<proteinExistence type="predicted"/>
<dbReference type="AlphaFoldDB" id="A0AAN6TSW1"/>
<evidence type="ECO:0000256" key="2">
    <source>
        <dbReference type="SAM" id="MobiDB-lite"/>
    </source>
</evidence>
<comment type="caution">
    <text evidence="3">The sequence shown here is derived from an EMBL/GenBank/DDBJ whole genome shotgun (WGS) entry which is preliminary data.</text>
</comment>
<sequence>MGEPASEPELLLRALLERWPHLTTVINSGTFPPDTNPGPLIQTITAQDGPNKATFVAMLDCLEKNMSELIAQRDRSQSELSKRVQDVEEYDADLTRATKRISDLDELVTTQRNEVDGVKQALERARAEIAGLNSKITDLNTHQSMENTRVAEYNRRISKLQDEKAELQTRLLQATTTNGASILLEKTSKPRRTTTNPDKFTGGQQDTAKRQSAYERWKTQVEQILVVDAECFPRALDTLTFITSLLSGKAWDAIQDGVQKMNANPKDPELWTWHDATELWRALDRRYILLDSTQSAKNTLDTENRALVGRVKNPYRQSRKR</sequence>
<feature type="coiled-coil region" evidence="1">
    <location>
        <begin position="59"/>
        <end position="177"/>
    </location>
</feature>
<dbReference type="GeneID" id="87830574"/>
<reference evidence="3" key="2">
    <citation type="submission" date="2023-05" db="EMBL/GenBank/DDBJ databases">
        <authorList>
            <consortium name="Lawrence Berkeley National Laboratory"/>
            <person name="Steindorff A."/>
            <person name="Hensen N."/>
            <person name="Bonometti L."/>
            <person name="Westerberg I."/>
            <person name="Brannstrom I.O."/>
            <person name="Guillou S."/>
            <person name="Cros-Aarteil S."/>
            <person name="Calhoun S."/>
            <person name="Haridas S."/>
            <person name="Kuo A."/>
            <person name="Mondo S."/>
            <person name="Pangilinan J."/>
            <person name="Riley R."/>
            <person name="Labutti K."/>
            <person name="Andreopoulos B."/>
            <person name="Lipzen A."/>
            <person name="Chen C."/>
            <person name="Yanf M."/>
            <person name="Daum C."/>
            <person name="Ng V."/>
            <person name="Clum A."/>
            <person name="Ohm R."/>
            <person name="Martin F."/>
            <person name="Silar P."/>
            <person name="Natvig D."/>
            <person name="Lalanne C."/>
            <person name="Gautier V."/>
            <person name="Ament-Velasquez S.L."/>
            <person name="Kruys A."/>
            <person name="Hutchinson M.I."/>
            <person name="Powell A.J."/>
            <person name="Barry K."/>
            <person name="Miller A.N."/>
            <person name="Grigoriev I.V."/>
            <person name="Debuchy R."/>
            <person name="Gladieux P."/>
            <person name="Thoren M.H."/>
            <person name="Johannesson H."/>
        </authorList>
    </citation>
    <scope>NUCLEOTIDE SEQUENCE</scope>
    <source>
        <strain evidence="3">CBS 731.68</strain>
    </source>
</reference>